<gene>
    <name evidence="1" type="ORF">Scep_026780</name>
</gene>
<name>A0AAP0HSX0_9MAGN</name>
<dbReference type="Proteomes" id="UP001419268">
    <property type="component" value="Unassembled WGS sequence"/>
</dbReference>
<accession>A0AAP0HSX0</accession>
<organism evidence="1 2">
    <name type="scientific">Stephania cephalantha</name>
    <dbReference type="NCBI Taxonomy" id="152367"/>
    <lineage>
        <taxon>Eukaryota</taxon>
        <taxon>Viridiplantae</taxon>
        <taxon>Streptophyta</taxon>
        <taxon>Embryophyta</taxon>
        <taxon>Tracheophyta</taxon>
        <taxon>Spermatophyta</taxon>
        <taxon>Magnoliopsida</taxon>
        <taxon>Ranunculales</taxon>
        <taxon>Menispermaceae</taxon>
        <taxon>Menispermoideae</taxon>
        <taxon>Cissampelideae</taxon>
        <taxon>Stephania</taxon>
    </lineage>
</organism>
<keyword evidence="2" id="KW-1185">Reference proteome</keyword>
<sequence>MDRCCKIWSCSSSWRCCLHICNCYTKATLSYLDRVIVSSTTSTICSWLVTILFTVVNAQVSQHFQAAMENMLKMIK</sequence>
<dbReference type="EMBL" id="JBBNAG010000011">
    <property type="protein sequence ID" value="KAK9095311.1"/>
    <property type="molecule type" value="Genomic_DNA"/>
</dbReference>
<proteinExistence type="predicted"/>
<protein>
    <submittedName>
        <fullName evidence="1">Uncharacterized protein</fullName>
    </submittedName>
</protein>
<dbReference type="AlphaFoldDB" id="A0AAP0HSX0"/>
<comment type="caution">
    <text evidence="1">The sequence shown here is derived from an EMBL/GenBank/DDBJ whole genome shotgun (WGS) entry which is preliminary data.</text>
</comment>
<reference evidence="1 2" key="1">
    <citation type="submission" date="2024-01" db="EMBL/GenBank/DDBJ databases">
        <title>Genome assemblies of Stephania.</title>
        <authorList>
            <person name="Yang L."/>
        </authorList>
    </citation>
    <scope>NUCLEOTIDE SEQUENCE [LARGE SCALE GENOMIC DNA]</scope>
    <source>
        <strain evidence="1">JXDWG</strain>
        <tissue evidence="1">Leaf</tissue>
    </source>
</reference>
<evidence type="ECO:0000313" key="2">
    <source>
        <dbReference type="Proteomes" id="UP001419268"/>
    </source>
</evidence>
<evidence type="ECO:0000313" key="1">
    <source>
        <dbReference type="EMBL" id="KAK9095311.1"/>
    </source>
</evidence>